<dbReference type="Pfam" id="PF08241">
    <property type="entry name" value="Methyltransf_11"/>
    <property type="match status" value="1"/>
</dbReference>
<dbReference type="Proteomes" id="UP001251217">
    <property type="component" value="Unassembled WGS sequence"/>
</dbReference>
<keyword evidence="4" id="KW-1185">Reference proteome</keyword>
<evidence type="ECO:0000256" key="1">
    <source>
        <dbReference type="SAM" id="MobiDB-lite"/>
    </source>
</evidence>
<protein>
    <submittedName>
        <fullName evidence="3">Ubiquinone/menaquinone biosynthesis C-methylase UbiE</fullName>
    </submittedName>
</protein>
<organism evidence="3 4">
    <name type="scientific">Nocardia kruczakiae</name>
    <dbReference type="NCBI Taxonomy" id="261477"/>
    <lineage>
        <taxon>Bacteria</taxon>
        <taxon>Bacillati</taxon>
        <taxon>Actinomycetota</taxon>
        <taxon>Actinomycetes</taxon>
        <taxon>Mycobacteriales</taxon>
        <taxon>Nocardiaceae</taxon>
        <taxon>Nocardia</taxon>
    </lineage>
</organism>
<dbReference type="PANTHER" id="PTHR43591">
    <property type="entry name" value="METHYLTRANSFERASE"/>
    <property type="match status" value="1"/>
</dbReference>
<comment type="caution">
    <text evidence="3">The sequence shown here is derived from an EMBL/GenBank/DDBJ whole genome shotgun (WGS) entry which is preliminary data.</text>
</comment>
<dbReference type="CDD" id="cd02440">
    <property type="entry name" value="AdoMet_MTases"/>
    <property type="match status" value="1"/>
</dbReference>
<accession>A0ABU1XPP1</accession>
<evidence type="ECO:0000313" key="4">
    <source>
        <dbReference type="Proteomes" id="UP001251217"/>
    </source>
</evidence>
<feature type="region of interest" description="Disordered" evidence="1">
    <location>
        <begin position="269"/>
        <end position="332"/>
    </location>
</feature>
<dbReference type="InterPro" id="IPR029063">
    <property type="entry name" value="SAM-dependent_MTases_sf"/>
</dbReference>
<dbReference type="Gene3D" id="3.40.50.150">
    <property type="entry name" value="Vaccinia Virus protein VP39"/>
    <property type="match status" value="1"/>
</dbReference>
<dbReference type="PANTHER" id="PTHR43591:SF24">
    <property type="entry name" value="2-METHOXY-6-POLYPRENYL-1,4-BENZOQUINOL METHYLASE, MITOCHONDRIAL"/>
    <property type="match status" value="1"/>
</dbReference>
<dbReference type="EMBL" id="JAVDWW010000013">
    <property type="protein sequence ID" value="MDR7172525.1"/>
    <property type="molecule type" value="Genomic_DNA"/>
</dbReference>
<sequence length="332" mass="35947">MSGDPRPGSPAEGGDTSFTGSIPQIYDTLLVPMIFAEPARLLARAVAATGAVDILETAAGTGVLTRALARLEGRDIVATDLNEPMLTTAANRSASDRVRWQVADAGHLPFAACSFDLVACQFGVMFLPDKVAGYAEALRVLRPGGVFAFNVWDRLETNAVALVVTEALCAAAPVEPLEFFRRTPHGYFDIDRIRGELAEAGFEHITGEYLEGSSRSTAETAAMAFCQGTPLRGEIERHPSLDLESATAIAAEALRGRYGSDEFDAPMRWLQMTARRPDRVPETRSGRREMSDSAGIPRGDRPDHHDVEGDDQDRPPRIVRQPQEIGDDGQAQ</sequence>
<feature type="domain" description="Methyltransferase type 11" evidence="2">
    <location>
        <begin position="55"/>
        <end position="149"/>
    </location>
</feature>
<feature type="compositionally biased region" description="Basic and acidic residues" evidence="1">
    <location>
        <begin position="298"/>
        <end position="316"/>
    </location>
</feature>
<gene>
    <name evidence="3" type="ORF">J2W56_006290</name>
</gene>
<feature type="compositionally biased region" description="Basic and acidic residues" evidence="1">
    <location>
        <begin position="275"/>
        <end position="291"/>
    </location>
</feature>
<evidence type="ECO:0000313" key="3">
    <source>
        <dbReference type="EMBL" id="MDR7172525.1"/>
    </source>
</evidence>
<dbReference type="SUPFAM" id="SSF53335">
    <property type="entry name" value="S-adenosyl-L-methionine-dependent methyltransferases"/>
    <property type="match status" value="1"/>
</dbReference>
<evidence type="ECO:0000259" key="2">
    <source>
        <dbReference type="Pfam" id="PF08241"/>
    </source>
</evidence>
<dbReference type="InterPro" id="IPR013216">
    <property type="entry name" value="Methyltransf_11"/>
</dbReference>
<proteinExistence type="predicted"/>
<keyword evidence="3" id="KW-0830">Ubiquinone</keyword>
<reference evidence="3 4" key="1">
    <citation type="submission" date="2023-07" db="EMBL/GenBank/DDBJ databases">
        <title>Sorghum-associated microbial communities from plants grown in Nebraska, USA.</title>
        <authorList>
            <person name="Schachtman D."/>
        </authorList>
    </citation>
    <scope>NUCLEOTIDE SEQUENCE [LARGE SCALE GENOMIC DNA]</scope>
    <source>
        <strain evidence="3 4">4272</strain>
    </source>
</reference>
<name>A0ABU1XPP1_9NOCA</name>